<dbReference type="Pfam" id="PF15818">
    <property type="entry name" value="CCDC73"/>
    <property type="match status" value="1"/>
</dbReference>
<reference evidence="1" key="1">
    <citation type="submission" date="2018-11" db="EMBL/GenBank/DDBJ databases">
        <authorList>
            <person name="Alioto T."/>
            <person name="Alioto T."/>
        </authorList>
    </citation>
    <scope>NUCLEOTIDE SEQUENCE</scope>
</reference>
<dbReference type="OrthoDB" id="6145717at2759"/>
<dbReference type="InterPro" id="IPR031650">
    <property type="entry name" value="CCDC73"/>
</dbReference>
<keyword evidence="2" id="KW-1185">Reference proteome</keyword>
<evidence type="ECO:0000313" key="1">
    <source>
        <dbReference type="EMBL" id="VDH94668.1"/>
    </source>
</evidence>
<dbReference type="PANTHER" id="PTHR28660:SF1">
    <property type="entry name" value="COILED-COIL DOMAIN-CONTAINING PROTEIN 73"/>
    <property type="match status" value="1"/>
</dbReference>
<accession>A0A8B6BRV9</accession>
<gene>
    <name evidence="1" type="ORF">MGAL_10B042266</name>
</gene>
<dbReference type="AlphaFoldDB" id="A0A8B6BRV9"/>
<dbReference type="Proteomes" id="UP000596742">
    <property type="component" value="Unassembled WGS sequence"/>
</dbReference>
<comment type="caution">
    <text evidence="1">The sequence shown here is derived from an EMBL/GenBank/DDBJ whole genome shotgun (WGS) entry which is preliminary data.</text>
</comment>
<evidence type="ECO:0000313" key="2">
    <source>
        <dbReference type="Proteomes" id="UP000596742"/>
    </source>
</evidence>
<name>A0A8B6BRV9_MYTGA</name>
<dbReference type="PANTHER" id="PTHR28660">
    <property type="entry name" value="COILED-COIL DOMAIN-CONTAINING PROTEIN 73"/>
    <property type="match status" value="1"/>
</dbReference>
<dbReference type="EMBL" id="UYJE01000628">
    <property type="protein sequence ID" value="VDH94668.1"/>
    <property type="molecule type" value="Genomic_DNA"/>
</dbReference>
<sequence>MQNIFKLISCRNVEQKKEKVKHEKQICTEKGVQLCLRKTIFLKTDVSLTGSKKSMTSSQSVECELLCQRMQVEDGTALSQRDTDLSQRSDSVILIEEGIIKKELDVDDLSQDCSLLTERLPDVINQQQMNHVDCLRMRNSLTEILEEVKLRRNNDLENEERIRHLVQEKYEMERKLDGEKCHFASLSEEHDKKVAEIKRQFEDKIKVLKAEVKQNQVFKDCGQKETKSLKDDIRSLQITNYNLEKKLREQGRKLQLQTSSTNQHLKQLSSAEEKFQTISTYCKKISESQDRLSRNGKSACFNLKNLPTLLPHYPLTICMTN</sequence>
<organism evidence="1 2">
    <name type="scientific">Mytilus galloprovincialis</name>
    <name type="common">Mediterranean mussel</name>
    <dbReference type="NCBI Taxonomy" id="29158"/>
    <lineage>
        <taxon>Eukaryota</taxon>
        <taxon>Metazoa</taxon>
        <taxon>Spiralia</taxon>
        <taxon>Lophotrochozoa</taxon>
        <taxon>Mollusca</taxon>
        <taxon>Bivalvia</taxon>
        <taxon>Autobranchia</taxon>
        <taxon>Pteriomorphia</taxon>
        <taxon>Mytilida</taxon>
        <taxon>Mytiloidea</taxon>
        <taxon>Mytilidae</taxon>
        <taxon>Mytilinae</taxon>
        <taxon>Mytilus</taxon>
    </lineage>
</organism>
<protein>
    <submittedName>
        <fullName evidence="1">Uncharacterized protein</fullName>
    </submittedName>
</protein>
<proteinExistence type="predicted"/>